<evidence type="ECO:0000256" key="1">
    <source>
        <dbReference type="SAM" id="Phobius"/>
    </source>
</evidence>
<feature type="transmembrane region" description="Helical" evidence="1">
    <location>
        <begin position="54"/>
        <end position="74"/>
    </location>
</feature>
<keyword evidence="1" id="KW-0472">Membrane</keyword>
<evidence type="ECO:0000313" key="2">
    <source>
        <dbReference type="EMBL" id="MBF1352893.1"/>
    </source>
</evidence>
<keyword evidence="1" id="KW-0812">Transmembrane</keyword>
<evidence type="ECO:0000313" key="3">
    <source>
        <dbReference type="Proteomes" id="UP000722050"/>
    </source>
</evidence>
<dbReference type="Pfam" id="PF12650">
    <property type="entry name" value="DUF3784"/>
    <property type="match status" value="1"/>
</dbReference>
<feature type="transmembrane region" description="Helical" evidence="1">
    <location>
        <begin position="80"/>
        <end position="101"/>
    </location>
</feature>
<protein>
    <submittedName>
        <fullName evidence="2">DUF3784 domain-containing protein</fullName>
    </submittedName>
</protein>
<reference evidence="2" key="1">
    <citation type="submission" date="2020-04" db="EMBL/GenBank/DDBJ databases">
        <title>Deep metagenomics examines the oral microbiome during advanced dental caries in children, revealing novel taxa and co-occurrences with host molecules.</title>
        <authorList>
            <person name="Baker J.L."/>
            <person name="Morton J.T."/>
            <person name="Dinis M."/>
            <person name="Alvarez R."/>
            <person name="Tran N.C."/>
            <person name="Knight R."/>
            <person name="Edlund A."/>
        </authorList>
    </citation>
    <scope>NUCLEOTIDE SEQUENCE</scope>
    <source>
        <strain evidence="2">JCVI_24_bin.8</strain>
    </source>
</reference>
<proteinExistence type="predicted"/>
<dbReference type="EMBL" id="JABZQH010000321">
    <property type="protein sequence ID" value="MBF1352893.1"/>
    <property type="molecule type" value="Genomic_DNA"/>
</dbReference>
<name>A0A930EFA6_9FIRM</name>
<organism evidence="2 3">
    <name type="scientific">Mogibacterium diversum</name>
    <dbReference type="NCBI Taxonomy" id="114527"/>
    <lineage>
        <taxon>Bacteria</taxon>
        <taxon>Bacillati</taxon>
        <taxon>Bacillota</taxon>
        <taxon>Clostridia</taxon>
        <taxon>Peptostreptococcales</taxon>
        <taxon>Anaerovoracaceae</taxon>
        <taxon>Mogibacterium</taxon>
    </lineage>
</organism>
<comment type="caution">
    <text evidence="2">The sequence shown here is derived from an EMBL/GenBank/DDBJ whole genome shotgun (WGS) entry which is preliminary data.</text>
</comment>
<dbReference type="AlphaFoldDB" id="A0A930EFA6"/>
<keyword evidence="1" id="KW-1133">Transmembrane helix</keyword>
<dbReference type="Proteomes" id="UP000722050">
    <property type="component" value="Unassembled WGS sequence"/>
</dbReference>
<dbReference type="InterPro" id="IPR017259">
    <property type="entry name" value="UCP037672"/>
</dbReference>
<gene>
    <name evidence="2" type="ORF">HXM71_07265</name>
</gene>
<accession>A0A930EFA6</accession>
<sequence length="109" mass="12950">MNNKDITCLVISAILFLFSIQYHRGKWYGSIAGYNTMPKDERKYIDIRPYAQRVSMVCFSMGLLFLAFAFEWWLREINPIIFDVILCFSSIFAIITFFRMIKYAFMNGR</sequence>